<keyword evidence="1" id="KW-1133">Transmembrane helix</keyword>
<feature type="transmembrane region" description="Helical" evidence="1">
    <location>
        <begin position="55"/>
        <end position="75"/>
    </location>
</feature>
<dbReference type="EMBL" id="JYDT01000065">
    <property type="protein sequence ID" value="KRY86868.1"/>
    <property type="molecule type" value="Genomic_DNA"/>
</dbReference>
<keyword evidence="1" id="KW-0472">Membrane</keyword>
<dbReference type="Proteomes" id="UP000054995">
    <property type="component" value="Unassembled WGS sequence"/>
</dbReference>
<evidence type="ECO:0000313" key="3">
    <source>
        <dbReference type="Proteomes" id="UP000054995"/>
    </source>
</evidence>
<accession>A0A0V1FLF3</accession>
<gene>
    <name evidence="2" type="ORF">T4D_2315</name>
</gene>
<keyword evidence="3" id="KW-1185">Reference proteome</keyword>
<sequence length="87" mass="10569">MRFPVGPNSVSLGLGYFERVKLSHINDKPTWLSFDLMQYLVFHAAKYIFPNNFSFFYFIQFAFLQFHTSYFVNFFQQIFYYDSFILL</sequence>
<reference evidence="2 3" key="1">
    <citation type="submission" date="2015-01" db="EMBL/GenBank/DDBJ databases">
        <title>Evolution of Trichinella species and genotypes.</title>
        <authorList>
            <person name="Korhonen P.K."/>
            <person name="Edoardo P."/>
            <person name="Giuseppe L.R."/>
            <person name="Gasser R.B."/>
        </authorList>
    </citation>
    <scope>NUCLEOTIDE SEQUENCE [LARGE SCALE GENOMIC DNA]</scope>
    <source>
        <strain evidence="2">ISS470</strain>
    </source>
</reference>
<organism evidence="2 3">
    <name type="scientific">Trichinella pseudospiralis</name>
    <name type="common">Parasitic roundworm</name>
    <dbReference type="NCBI Taxonomy" id="6337"/>
    <lineage>
        <taxon>Eukaryota</taxon>
        <taxon>Metazoa</taxon>
        <taxon>Ecdysozoa</taxon>
        <taxon>Nematoda</taxon>
        <taxon>Enoplea</taxon>
        <taxon>Dorylaimia</taxon>
        <taxon>Trichinellida</taxon>
        <taxon>Trichinellidae</taxon>
        <taxon>Trichinella</taxon>
    </lineage>
</organism>
<dbReference type="AlphaFoldDB" id="A0A0V1FLF3"/>
<protein>
    <submittedName>
        <fullName evidence="2">Uncharacterized protein</fullName>
    </submittedName>
</protein>
<evidence type="ECO:0000313" key="2">
    <source>
        <dbReference type="EMBL" id="KRY86868.1"/>
    </source>
</evidence>
<proteinExistence type="predicted"/>
<name>A0A0V1FLF3_TRIPS</name>
<keyword evidence="1" id="KW-0812">Transmembrane</keyword>
<evidence type="ECO:0000256" key="1">
    <source>
        <dbReference type="SAM" id="Phobius"/>
    </source>
</evidence>
<comment type="caution">
    <text evidence="2">The sequence shown here is derived from an EMBL/GenBank/DDBJ whole genome shotgun (WGS) entry which is preliminary data.</text>
</comment>